<protein>
    <submittedName>
        <fullName evidence="1">WD repeat-containing protein 5, variant 2</fullName>
    </submittedName>
</protein>
<evidence type="ECO:0000313" key="2">
    <source>
        <dbReference type="Proteomes" id="UP001165960"/>
    </source>
</evidence>
<dbReference type="Proteomes" id="UP001165960">
    <property type="component" value="Unassembled WGS sequence"/>
</dbReference>
<keyword evidence="2" id="KW-1185">Reference proteome</keyword>
<name>A0ACC2SR35_9FUNG</name>
<proteinExistence type="predicted"/>
<accession>A0ACC2SR35</accession>
<gene>
    <name evidence="1" type="primary">WDR5_2</name>
    <name evidence="1" type="ORF">DSO57_1026135</name>
</gene>
<comment type="caution">
    <text evidence="1">The sequence shown here is derived from an EMBL/GenBank/DDBJ whole genome shotgun (WGS) entry which is preliminary data.</text>
</comment>
<organism evidence="1 2">
    <name type="scientific">Entomophthora muscae</name>
    <dbReference type="NCBI Taxonomy" id="34485"/>
    <lineage>
        <taxon>Eukaryota</taxon>
        <taxon>Fungi</taxon>
        <taxon>Fungi incertae sedis</taxon>
        <taxon>Zoopagomycota</taxon>
        <taxon>Entomophthoromycotina</taxon>
        <taxon>Entomophthoromycetes</taxon>
        <taxon>Entomophthorales</taxon>
        <taxon>Entomophthoraceae</taxon>
        <taxon>Entomophthora</taxon>
    </lineage>
</organism>
<sequence>MTEHYSGDRESKRSHSYSYDNDHPSTGGKRITRAPNHEIPMQSGKRLTRVPENGETSTVAGKSVTRNSEPGEYYSLGGKRVIRNSEQVEYYSVGGKRVLAQHQDESPSYNSGIVKEPSSPQEPSPYPTYSNKFPAKSVPSSVPKSSSKEGPAPPNYTLQHSLTGHKKSISSVKFFSKWKISCINSFPNSKICIAADGLVIIWDPLSGKCVKVLEGHTLGLSDVAWASDSLSLCSASDDKTLRIWNVETGKTIKVLKGHNNYVFCVNYNTASNLIVSGSFDESIKIWEAKKGLCVLTLTAHTGPVTAVHFNKDGTMIVSCSYDGTM</sequence>
<evidence type="ECO:0000313" key="1">
    <source>
        <dbReference type="EMBL" id="KAJ9064838.1"/>
    </source>
</evidence>
<dbReference type="EMBL" id="QTSX02004411">
    <property type="protein sequence ID" value="KAJ9064838.1"/>
    <property type="molecule type" value="Genomic_DNA"/>
</dbReference>
<reference evidence="1" key="1">
    <citation type="submission" date="2022-04" db="EMBL/GenBank/DDBJ databases">
        <title>Genome of the entomopathogenic fungus Entomophthora muscae.</title>
        <authorList>
            <person name="Elya C."/>
            <person name="Lovett B.R."/>
            <person name="Lee E."/>
            <person name="Macias A.M."/>
            <person name="Hajek A.E."/>
            <person name="De Bivort B.L."/>
            <person name="Kasson M.T."/>
            <person name="De Fine Licht H.H."/>
            <person name="Stajich J.E."/>
        </authorList>
    </citation>
    <scope>NUCLEOTIDE SEQUENCE</scope>
    <source>
        <strain evidence="1">Berkeley</strain>
    </source>
</reference>